<comment type="caution">
    <text evidence="4">The sequence shown here is derived from an EMBL/GenBank/DDBJ whole genome shotgun (WGS) entry which is preliminary data.</text>
</comment>
<dbReference type="GO" id="GO:0019843">
    <property type="term" value="F:rRNA binding"/>
    <property type="evidence" value="ECO:0007669"/>
    <property type="project" value="TreeGrafter"/>
</dbReference>
<dbReference type="CDD" id="cd22534">
    <property type="entry name" value="KH-II_Era"/>
    <property type="match status" value="1"/>
</dbReference>
<keyword evidence="5" id="KW-1185">Reference proteome</keyword>
<dbReference type="PROSITE" id="PS50823">
    <property type="entry name" value="KH_TYPE_2"/>
    <property type="match status" value="1"/>
</dbReference>
<evidence type="ECO:0000313" key="5">
    <source>
        <dbReference type="Proteomes" id="UP001190700"/>
    </source>
</evidence>
<dbReference type="GO" id="GO:0005525">
    <property type="term" value="F:GTP binding"/>
    <property type="evidence" value="ECO:0007669"/>
    <property type="project" value="InterPro"/>
</dbReference>
<name>A0AAE0GPL0_9CHLO</name>
<evidence type="ECO:0000256" key="2">
    <source>
        <dbReference type="PROSITE-ProRule" id="PRU00118"/>
    </source>
</evidence>
<gene>
    <name evidence="4" type="ORF">CYMTET_10519</name>
</gene>
<dbReference type="Pfam" id="PF07650">
    <property type="entry name" value="KH_2"/>
    <property type="match status" value="1"/>
</dbReference>
<evidence type="ECO:0000313" key="4">
    <source>
        <dbReference type="EMBL" id="KAK3281708.1"/>
    </source>
</evidence>
<feature type="domain" description="KH type-2" evidence="3">
    <location>
        <begin position="91"/>
        <end position="169"/>
    </location>
</feature>
<proteinExistence type="predicted"/>
<dbReference type="Gene3D" id="3.30.300.20">
    <property type="match status" value="1"/>
</dbReference>
<dbReference type="InterPro" id="IPR009019">
    <property type="entry name" value="KH_sf_prok-type"/>
</dbReference>
<evidence type="ECO:0000259" key="3">
    <source>
        <dbReference type="PROSITE" id="PS50823"/>
    </source>
</evidence>
<reference evidence="4 5" key="1">
    <citation type="journal article" date="2015" name="Genome Biol. Evol.">
        <title>Comparative Genomics of a Bacterivorous Green Alga Reveals Evolutionary Causalities and Consequences of Phago-Mixotrophic Mode of Nutrition.</title>
        <authorList>
            <person name="Burns J.A."/>
            <person name="Paasch A."/>
            <person name="Narechania A."/>
            <person name="Kim E."/>
        </authorList>
    </citation>
    <scope>NUCLEOTIDE SEQUENCE [LARGE SCALE GENOMIC DNA]</scope>
    <source>
        <strain evidence="4 5">PLY_AMNH</strain>
    </source>
</reference>
<sequence length="203" mass="22946">MGRTIETWEGVSSLQDEELEDLTAYFEEVWGSEATIMAISAKKRKGIRNLAEFAINSLPFGPSLYPKDVLSEHPERFFIAEIIREQIFLRYREEVPYATQVVVTQCMERARGNKDYIEAEVIVDRESQKGILIGKGGAALKGTSSAARAELEAFLERKVYLQLRVKTKEGWRENDRILRGAGLLRNSTASESLAGEDLIKDED</sequence>
<accession>A0AAE0GPL0</accession>
<protein>
    <recommendedName>
        <fullName evidence="3">KH type-2 domain-containing protein</fullName>
    </recommendedName>
</protein>
<dbReference type="InterPro" id="IPR005662">
    <property type="entry name" value="GTPase_Era-like"/>
</dbReference>
<evidence type="ECO:0000256" key="1">
    <source>
        <dbReference type="ARBA" id="ARBA00022884"/>
    </source>
</evidence>
<dbReference type="InterPro" id="IPR015946">
    <property type="entry name" value="KH_dom-like_a/b"/>
</dbReference>
<dbReference type="GO" id="GO:0000028">
    <property type="term" value="P:ribosomal small subunit assembly"/>
    <property type="evidence" value="ECO:0007669"/>
    <property type="project" value="TreeGrafter"/>
</dbReference>
<dbReference type="AlphaFoldDB" id="A0AAE0GPL0"/>
<dbReference type="PANTHER" id="PTHR42698:SF2">
    <property type="entry name" value="GTPASE ERA-LIKE, CHLOROPLASTIC"/>
    <property type="match status" value="1"/>
</dbReference>
<dbReference type="SUPFAM" id="SSF54814">
    <property type="entry name" value="Prokaryotic type KH domain (KH-domain type II)"/>
    <property type="match status" value="1"/>
</dbReference>
<organism evidence="4 5">
    <name type="scientific">Cymbomonas tetramitiformis</name>
    <dbReference type="NCBI Taxonomy" id="36881"/>
    <lineage>
        <taxon>Eukaryota</taxon>
        <taxon>Viridiplantae</taxon>
        <taxon>Chlorophyta</taxon>
        <taxon>Pyramimonadophyceae</taxon>
        <taxon>Pyramimonadales</taxon>
        <taxon>Pyramimonadaceae</taxon>
        <taxon>Cymbomonas</taxon>
    </lineage>
</organism>
<keyword evidence="1 2" id="KW-0694">RNA-binding</keyword>
<dbReference type="GO" id="GO:0043024">
    <property type="term" value="F:ribosomal small subunit binding"/>
    <property type="evidence" value="ECO:0007669"/>
    <property type="project" value="TreeGrafter"/>
</dbReference>
<dbReference type="Proteomes" id="UP001190700">
    <property type="component" value="Unassembled WGS sequence"/>
</dbReference>
<dbReference type="InterPro" id="IPR004044">
    <property type="entry name" value="KH_dom_type_2"/>
</dbReference>
<dbReference type="PANTHER" id="PTHR42698">
    <property type="entry name" value="GTPASE ERA"/>
    <property type="match status" value="1"/>
</dbReference>
<dbReference type="EMBL" id="LGRX02003738">
    <property type="protein sequence ID" value="KAK3281708.1"/>
    <property type="molecule type" value="Genomic_DNA"/>
</dbReference>